<comment type="subcellular location">
    <subcellularLocation>
        <location evidence="1">Cell membrane</location>
        <topology evidence="1">Single-pass type I membrane protein</topology>
    </subcellularLocation>
</comment>
<dbReference type="RefSeq" id="XP_027340887.1">
    <property type="nucleotide sequence ID" value="XM_027485086.1"/>
</dbReference>
<evidence type="ECO:0000313" key="14">
    <source>
        <dbReference type="Proteomes" id="UP000694853"/>
    </source>
</evidence>
<accession>A0A8B8KAU1</accession>
<dbReference type="InterPro" id="IPR046956">
    <property type="entry name" value="RLP23-like"/>
</dbReference>
<keyword evidence="11" id="KW-0325">Glycoprotein</keyword>
<evidence type="ECO:0000256" key="3">
    <source>
        <dbReference type="ARBA" id="ARBA00022475"/>
    </source>
</evidence>
<evidence type="ECO:0000256" key="12">
    <source>
        <dbReference type="SAM" id="Phobius"/>
    </source>
</evidence>
<gene>
    <name evidence="15" type="primary">LOC113854199</name>
</gene>
<dbReference type="Pfam" id="PF00560">
    <property type="entry name" value="LRR_1"/>
    <property type="match status" value="2"/>
</dbReference>
<dbReference type="PROSITE" id="PS51450">
    <property type="entry name" value="LRR"/>
    <property type="match status" value="2"/>
</dbReference>
<feature type="domain" description="Leucine-rich repeat-containing N-terminal plant-type" evidence="13">
    <location>
        <begin position="12"/>
        <end position="50"/>
    </location>
</feature>
<evidence type="ECO:0000259" key="13">
    <source>
        <dbReference type="Pfam" id="PF08263"/>
    </source>
</evidence>
<keyword evidence="4" id="KW-0433">Leucine-rich repeat</keyword>
<keyword evidence="3" id="KW-1003">Cell membrane</keyword>
<keyword evidence="5 12" id="KW-0812">Transmembrane</keyword>
<keyword evidence="7" id="KW-0677">Repeat</keyword>
<evidence type="ECO:0000256" key="9">
    <source>
        <dbReference type="ARBA" id="ARBA00023136"/>
    </source>
</evidence>
<evidence type="ECO:0000256" key="6">
    <source>
        <dbReference type="ARBA" id="ARBA00022729"/>
    </source>
</evidence>
<keyword evidence="14" id="KW-1185">Reference proteome</keyword>
<evidence type="ECO:0000256" key="2">
    <source>
        <dbReference type="ARBA" id="ARBA00009592"/>
    </source>
</evidence>
<evidence type="ECO:0000256" key="4">
    <source>
        <dbReference type="ARBA" id="ARBA00022614"/>
    </source>
</evidence>
<dbReference type="Pfam" id="PF08263">
    <property type="entry name" value="LRRNT_2"/>
    <property type="match status" value="1"/>
</dbReference>
<evidence type="ECO:0000256" key="11">
    <source>
        <dbReference type="ARBA" id="ARBA00023180"/>
    </source>
</evidence>
<dbReference type="GO" id="GO:0005886">
    <property type="term" value="C:plasma membrane"/>
    <property type="evidence" value="ECO:0007669"/>
    <property type="project" value="UniProtKB-SubCell"/>
</dbReference>
<dbReference type="OrthoDB" id="1600340at2759"/>
<name>A0A8B8KAU1_ABRPR</name>
<reference evidence="15" key="2">
    <citation type="submission" date="2025-08" db="UniProtKB">
        <authorList>
            <consortium name="RefSeq"/>
        </authorList>
    </citation>
    <scope>IDENTIFICATION</scope>
    <source>
        <tissue evidence="15">Young leaves</tissue>
    </source>
</reference>
<dbReference type="Gene3D" id="3.80.10.10">
    <property type="entry name" value="Ribonuclease Inhibitor"/>
    <property type="match status" value="3"/>
</dbReference>
<dbReference type="FunFam" id="3.80.10.10:FF:000213">
    <property type="entry name" value="Tyrosine-sulfated glycopeptide receptor 1"/>
    <property type="match status" value="1"/>
</dbReference>
<dbReference type="InterPro" id="IPR013210">
    <property type="entry name" value="LRR_N_plant-typ"/>
</dbReference>
<keyword evidence="10" id="KW-0675">Receptor</keyword>
<evidence type="ECO:0000256" key="5">
    <source>
        <dbReference type="ARBA" id="ARBA00022692"/>
    </source>
</evidence>
<dbReference type="PANTHER" id="PTHR48063:SF52">
    <property type="entry name" value="LRR RECEPTOR-LIKE KINASE FAMILY PROTEIN"/>
    <property type="match status" value="1"/>
</dbReference>
<dbReference type="Proteomes" id="UP000694853">
    <property type="component" value="Unplaced"/>
</dbReference>
<keyword evidence="9 12" id="KW-0472">Membrane</keyword>
<dbReference type="InterPro" id="IPR032675">
    <property type="entry name" value="LRR_dom_sf"/>
</dbReference>
<evidence type="ECO:0000256" key="7">
    <source>
        <dbReference type="ARBA" id="ARBA00022737"/>
    </source>
</evidence>
<sequence length="797" mass="90553">MSSNHKVVRCNEKDQETLLIFKQGIIDRFDQLSTWSNEEDCCAWKGIQCDNITNRVTQVDLKQSEDSLATLEGEINLSLLELEFLVYLDLSSNKFDVISLPPFHHSITLASNLYYLDLSWTGDLDMDNLWWLSYFPFLKHLNLSGIDLHKEVNWLQLVAMLPSLSELRLSVCNLNNIDPSRLYVNFSSLVTLDLSYNNFNSKLPYWLFNLSKISHLELQRNSLHGEIPLSLLSLWNLRYLDLCHNQLNGSIPNWLGQQEHLRYLDLSYNQLKGSIANWIGHQEHLKHLDLSHNMFCGSIPSTLGNLSSLILLSIGSNFFSGAISETHFSNLSNLNYLDLSSLTLAFNFHHEWIPPFQLSTLSLEYTNQGPYFPSWIYTQKSLRNLLISSSGISSVDGDMFRSFVAGNFKMLDISNNSLSENLLNVTLNSSFIRFDRNNFIGGLPHISPEVLFLDLSNNSFSGPIPRSWENLNNVSYINLWRNKLSGEVSMDFSKLTNLLFLDLGRNEFSGTIPMKMPQNLQVIILRSNQFEGNIPAQLFNLSSLFHLDLAHNKLSGSMNQCVYNMTQMITNNIGFYFPVSIDLFIKGQDYEYLVIPNRRTIDLSVNNLWGEIPKGLFGLIQVQTLNISHNHLTGTINTAIGDMKNLESLDLSNNKLFGQIPQSMAGLSFLAYLNLSCNKFIGQIPIGTQLQSFDASSYSGNPELWGAPLTKSITEKENPDDTKQHAGNEDGELDMESLYLGMGVGFAVGFLGICGSLFLNRKWRHTYYWFLDHVTDQLYVSFMVTFNKICKSNTLDG</sequence>
<evidence type="ECO:0000256" key="8">
    <source>
        <dbReference type="ARBA" id="ARBA00022989"/>
    </source>
</evidence>
<dbReference type="SMART" id="SM00369">
    <property type="entry name" value="LRR_TYP"/>
    <property type="match status" value="8"/>
</dbReference>
<organism evidence="14 15">
    <name type="scientific">Abrus precatorius</name>
    <name type="common">Indian licorice</name>
    <name type="synonym">Glycine abrus</name>
    <dbReference type="NCBI Taxonomy" id="3816"/>
    <lineage>
        <taxon>Eukaryota</taxon>
        <taxon>Viridiplantae</taxon>
        <taxon>Streptophyta</taxon>
        <taxon>Embryophyta</taxon>
        <taxon>Tracheophyta</taxon>
        <taxon>Spermatophyta</taxon>
        <taxon>Magnoliopsida</taxon>
        <taxon>eudicotyledons</taxon>
        <taxon>Gunneridae</taxon>
        <taxon>Pentapetalae</taxon>
        <taxon>rosids</taxon>
        <taxon>fabids</taxon>
        <taxon>Fabales</taxon>
        <taxon>Fabaceae</taxon>
        <taxon>Papilionoideae</taxon>
        <taxon>50 kb inversion clade</taxon>
        <taxon>NPAAA clade</taxon>
        <taxon>indigoferoid/millettioid clade</taxon>
        <taxon>Abreae</taxon>
        <taxon>Abrus</taxon>
    </lineage>
</organism>
<protein>
    <submittedName>
        <fullName evidence="15">Receptor-like protein EIX2</fullName>
    </submittedName>
</protein>
<dbReference type="GeneID" id="113854199"/>
<keyword evidence="8 12" id="KW-1133">Transmembrane helix</keyword>
<dbReference type="AlphaFoldDB" id="A0A8B8KAU1"/>
<proteinExistence type="inferred from homology"/>
<reference evidence="14" key="1">
    <citation type="journal article" date="2019" name="Toxins">
        <title>Detection of Abrin-Like and Prepropulchellin-Like Toxin Genes and Transcripts Using Whole Genome Sequencing and Full-Length Transcript Sequencing of Abrus precatorius.</title>
        <authorList>
            <person name="Hovde B.T."/>
            <person name="Daligault H.E."/>
            <person name="Hanschen E.R."/>
            <person name="Kunde Y.A."/>
            <person name="Johnson M.B."/>
            <person name="Starkenburg S.R."/>
            <person name="Johnson S.L."/>
        </authorList>
    </citation>
    <scope>NUCLEOTIDE SEQUENCE [LARGE SCALE GENOMIC DNA]</scope>
</reference>
<dbReference type="SUPFAM" id="SSF52058">
    <property type="entry name" value="L domain-like"/>
    <property type="match status" value="3"/>
</dbReference>
<dbReference type="FunFam" id="3.80.10.10:FF:000095">
    <property type="entry name" value="LRR receptor-like serine/threonine-protein kinase GSO1"/>
    <property type="match status" value="1"/>
</dbReference>
<evidence type="ECO:0000256" key="1">
    <source>
        <dbReference type="ARBA" id="ARBA00004251"/>
    </source>
</evidence>
<evidence type="ECO:0000256" key="10">
    <source>
        <dbReference type="ARBA" id="ARBA00023170"/>
    </source>
</evidence>
<dbReference type="InterPro" id="IPR003591">
    <property type="entry name" value="Leu-rich_rpt_typical-subtyp"/>
</dbReference>
<dbReference type="KEGG" id="aprc:113854199"/>
<dbReference type="PANTHER" id="PTHR48063">
    <property type="entry name" value="LRR RECEPTOR-LIKE KINASE"/>
    <property type="match status" value="1"/>
</dbReference>
<dbReference type="Pfam" id="PF13855">
    <property type="entry name" value="LRR_8"/>
    <property type="match status" value="2"/>
</dbReference>
<keyword evidence="6" id="KW-0732">Signal</keyword>
<dbReference type="PRINTS" id="PR00019">
    <property type="entry name" value="LEURICHRPT"/>
</dbReference>
<dbReference type="InterPro" id="IPR001611">
    <property type="entry name" value="Leu-rich_rpt"/>
</dbReference>
<evidence type="ECO:0000313" key="15">
    <source>
        <dbReference type="RefSeq" id="XP_027340887.1"/>
    </source>
</evidence>
<feature type="transmembrane region" description="Helical" evidence="12">
    <location>
        <begin position="738"/>
        <end position="759"/>
    </location>
</feature>
<comment type="similarity">
    <text evidence="2">Belongs to the RLP family.</text>
</comment>